<name>A0AA35TF68_GEOBA</name>
<comment type="caution">
    <text evidence="1">The sequence shown here is derived from an EMBL/GenBank/DDBJ whole genome shotgun (WGS) entry which is preliminary data.</text>
</comment>
<dbReference type="EMBL" id="CASHTH010003566">
    <property type="protein sequence ID" value="CAI8046488.1"/>
    <property type="molecule type" value="Genomic_DNA"/>
</dbReference>
<accession>A0AA35TF68</accession>
<dbReference type="Proteomes" id="UP001174909">
    <property type="component" value="Unassembled WGS sequence"/>
</dbReference>
<dbReference type="AlphaFoldDB" id="A0AA35TF68"/>
<organism evidence="1 2">
    <name type="scientific">Geodia barretti</name>
    <name type="common">Barrett's horny sponge</name>
    <dbReference type="NCBI Taxonomy" id="519541"/>
    <lineage>
        <taxon>Eukaryota</taxon>
        <taxon>Metazoa</taxon>
        <taxon>Porifera</taxon>
        <taxon>Demospongiae</taxon>
        <taxon>Heteroscleromorpha</taxon>
        <taxon>Tetractinellida</taxon>
        <taxon>Astrophorina</taxon>
        <taxon>Geodiidae</taxon>
        <taxon>Geodia</taxon>
    </lineage>
</organism>
<proteinExistence type="predicted"/>
<evidence type="ECO:0000313" key="1">
    <source>
        <dbReference type="EMBL" id="CAI8046488.1"/>
    </source>
</evidence>
<gene>
    <name evidence="1" type="ORF">GBAR_LOCUS25722</name>
</gene>
<protein>
    <submittedName>
        <fullName evidence="1">Uncharacterized protein</fullName>
    </submittedName>
</protein>
<keyword evidence="2" id="KW-1185">Reference proteome</keyword>
<evidence type="ECO:0000313" key="2">
    <source>
        <dbReference type="Proteomes" id="UP001174909"/>
    </source>
</evidence>
<reference evidence="1" key="1">
    <citation type="submission" date="2023-03" db="EMBL/GenBank/DDBJ databases">
        <authorList>
            <person name="Steffen K."/>
            <person name="Cardenas P."/>
        </authorList>
    </citation>
    <scope>NUCLEOTIDE SEQUENCE</scope>
</reference>
<sequence>MNTALSANTKAILLLASPLMAGNSRRQVRSLVAGEYRSLARFLHTCQAEPADLMGPRAEELIDRYDGPVDKTRLRALLDRGFLLSHAVERWQARAIWVMSRADDGYRGCFGSG</sequence>